<dbReference type="Proteomes" id="UP000060787">
    <property type="component" value="Chromosome"/>
</dbReference>
<dbReference type="EMBL" id="CP011129">
    <property type="protein sequence ID" value="ALN82843.1"/>
    <property type="molecule type" value="Genomic_DNA"/>
</dbReference>
<dbReference type="PATRIC" id="fig|84531.8.peg.4733"/>
<gene>
    <name evidence="2" type="ORF">LA76x_4740</name>
</gene>
<reference evidence="2 3" key="1">
    <citation type="journal article" date="2015" name="BMC Genomics">
        <title>Comparative genomics and metabolic profiling of the genus Lysobacter.</title>
        <authorList>
            <person name="de Bruijn I."/>
            <person name="Cheng X."/>
            <person name="de Jager V."/>
            <person name="Exposito R.G."/>
            <person name="Watrous J."/>
            <person name="Patel N."/>
            <person name="Postma J."/>
            <person name="Dorrestein P.C."/>
            <person name="Kobayashi D."/>
            <person name="Raaijmakers J.M."/>
        </authorList>
    </citation>
    <scope>NUCLEOTIDE SEQUENCE [LARGE SCALE GENOMIC DNA]</scope>
    <source>
        <strain evidence="2 3">76</strain>
    </source>
</reference>
<proteinExistence type="predicted"/>
<protein>
    <submittedName>
        <fullName evidence="2">Uncharacterized protein</fullName>
    </submittedName>
</protein>
<evidence type="ECO:0000313" key="2">
    <source>
        <dbReference type="EMBL" id="ALN82843.1"/>
    </source>
</evidence>
<name>A0A0S2FH27_LYSAN</name>
<keyword evidence="1" id="KW-0732">Signal</keyword>
<dbReference type="RefSeq" id="WP_057919453.1">
    <property type="nucleotide sequence ID" value="NZ_CP011129.1"/>
</dbReference>
<dbReference type="KEGG" id="lab:LA76x_4740"/>
<keyword evidence="3" id="KW-1185">Reference proteome</keyword>
<accession>A0A0S2FH27</accession>
<evidence type="ECO:0000313" key="3">
    <source>
        <dbReference type="Proteomes" id="UP000060787"/>
    </source>
</evidence>
<feature type="signal peptide" evidence="1">
    <location>
        <begin position="1"/>
        <end position="36"/>
    </location>
</feature>
<organism evidence="2 3">
    <name type="scientific">Lysobacter antibioticus</name>
    <dbReference type="NCBI Taxonomy" id="84531"/>
    <lineage>
        <taxon>Bacteria</taxon>
        <taxon>Pseudomonadati</taxon>
        <taxon>Pseudomonadota</taxon>
        <taxon>Gammaproteobacteria</taxon>
        <taxon>Lysobacterales</taxon>
        <taxon>Lysobacteraceae</taxon>
        <taxon>Lysobacter</taxon>
    </lineage>
</organism>
<feature type="chain" id="PRO_5006597112" evidence="1">
    <location>
        <begin position="37"/>
        <end position="593"/>
    </location>
</feature>
<sequence>MQLIFHRKPRRRLPLLSTALGALSLAFAASALPATAAVGPASVVQGRTNTLASFGPTVYSDGLQRQYLVKNGRVYKRTEPNWNTWENISAAFEGVPQLPLGENTSFDVELYRDGLHRQFLTRGGHVYRRIQTGIDQWGLWENIDAAFPGTGSEPISSFSVAVYADGLQRQFVVRGGQVFRRTQTASGGWPAWEDITSVFSGAGSSEATITAFHVALYNDGKLRQFVTRGDQVYRRTEPNWNTWEDISSLFDGVGRSADPRVDDPIHKRVMVIEFNPTIQSMNNLRLSQAKGWYDPRVLEQQYIQFLEQASGQVVQYSIAKHVFVDAFAPRTQNPIYSEATYLKCLADEPDTCPRQNDFDYVSVLRQYGVCEKANAGEIDELWLWGGPYFGYFEANMAGPGAFWTNGDPIPPQLSTCQVKLNIMGFNYEREPERMLEDMGHRVEGTMKHRFGRWANSPPAPPPTMFPPDANLLERFTARGFDATTAACGNIHGSLNTPQYDPGNRWGYDFTNGHYEYNTCDDWENYPNLSPGATTLNNCTKWGGPRCTFPDGYRAADRGWHLYWLGKVPNFVGSHLGVQNNWWWYVMDWDVVAP</sequence>
<dbReference type="AlphaFoldDB" id="A0A0S2FH27"/>
<dbReference type="eggNOG" id="ENOG5032USS">
    <property type="taxonomic scope" value="Bacteria"/>
</dbReference>
<evidence type="ECO:0000256" key="1">
    <source>
        <dbReference type="SAM" id="SignalP"/>
    </source>
</evidence>